<accession>A0A0U1KSX6</accession>
<reference evidence="2" key="1">
    <citation type="submission" date="2015-03" db="EMBL/GenBank/DDBJ databases">
        <authorList>
            <person name="Nijsse Bart"/>
        </authorList>
    </citation>
    <scope>NUCLEOTIDE SEQUENCE [LARGE SCALE GENOMIC DNA]</scope>
</reference>
<evidence type="ECO:0000313" key="2">
    <source>
        <dbReference type="Proteomes" id="UP000049855"/>
    </source>
</evidence>
<organism evidence="1 2">
    <name type="scientific">Sporomusa ovata</name>
    <dbReference type="NCBI Taxonomy" id="2378"/>
    <lineage>
        <taxon>Bacteria</taxon>
        <taxon>Bacillati</taxon>
        <taxon>Bacillota</taxon>
        <taxon>Negativicutes</taxon>
        <taxon>Selenomonadales</taxon>
        <taxon>Sporomusaceae</taxon>
        <taxon>Sporomusa</taxon>
    </lineage>
</organism>
<name>A0A0U1KSX6_9FIRM</name>
<dbReference type="Proteomes" id="UP000049855">
    <property type="component" value="Unassembled WGS sequence"/>
</dbReference>
<keyword evidence="2" id="KW-1185">Reference proteome</keyword>
<proteinExistence type="predicted"/>
<dbReference type="AlphaFoldDB" id="A0A0U1KSX6"/>
<protein>
    <submittedName>
        <fullName evidence="1">Uncharacterized protein</fullName>
    </submittedName>
</protein>
<gene>
    <name evidence="1" type="ORF">SpAn4DRAFT_1188</name>
</gene>
<sequence length="289" mass="32785">MVQNINANRFINMGSVFTVPQTTKTSSNSSNKVNSDFFDSFMASNTQLDTVPDVYTNKKVDLIEHAREPYIPTVTYRPLYNMDNNFGHPFIPKNSFEQQLTAEDAEYFHYLCDGNGGRIPNIGAPIHMREEWLSYSKEMAKDGFKPADLMLMFNNDEEGNIIWVPPKDASVEAKSAWCEAARTYDTATAGDIFQTTLMERFFQAAGMDYYNIFVGSTADRVNKQLSQIFVGNTADKGSNQHSQVTSYTDIFSKMLDNLQEEKSGYDSYVYKSIEDWIISTGEKFKSKGL</sequence>
<dbReference type="EMBL" id="CTRP01000003">
    <property type="protein sequence ID" value="CQR70219.1"/>
    <property type="molecule type" value="Genomic_DNA"/>
</dbReference>
<dbReference type="RefSeq" id="WP_021168960.1">
    <property type="nucleotide sequence ID" value="NZ_CTRP01000003.1"/>
</dbReference>
<evidence type="ECO:0000313" key="1">
    <source>
        <dbReference type="EMBL" id="CQR70219.1"/>
    </source>
</evidence>